<proteinExistence type="predicted"/>
<evidence type="ECO:0000313" key="2">
    <source>
        <dbReference type="Proteomes" id="UP000030645"/>
    </source>
</evidence>
<organism evidence="1 2">
    <name type="scientific">Morus notabilis</name>
    <dbReference type="NCBI Taxonomy" id="981085"/>
    <lineage>
        <taxon>Eukaryota</taxon>
        <taxon>Viridiplantae</taxon>
        <taxon>Streptophyta</taxon>
        <taxon>Embryophyta</taxon>
        <taxon>Tracheophyta</taxon>
        <taxon>Spermatophyta</taxon>
        <taxon>Magnoliopsida</taxon>
        <taxon>eudicotyledons</taxon>
        <taxon>Gunneridae</taxon>
        <taxon>Pentapetalae</taxon>
        <taxon>rosids</taxon>
        <taxon>fabids</taxon>
        <taxon>Rosales</taxon>
        <taxon>Moraceae</taxon>
        <taxon>Moreae</taxon>
        <taxon>Morus</taxon>
    </lineage>
</organism>
<keyword evidence="2" id="KW-1185">Reference proteome</keyword>
<protein>
    <submittedName>
        <fullName evidence="1">Uncharacterized protein</fullName>
    </submittedName>
</protein>
<gene>
    <name evidence="1" type="ORF">L484_003625</name>
</gene>
<accession>W9RRV3</accession>
<dbReference type="EMBL" id="KE344551">
    <property type="protein sequence ID" value="EXB66710.1"/>
    <property type="molecule type" value="Genomic_DNA"/>
</dbReference>
<sequence>MGLNTMAMDARSGIDKAVTVARRRRGVSDDNTKSPYTFNAGANQHTSQLLPHDIAMNFFSPCDRWISPTNHL</sequence>
<dbReference type="AlphaFoldDB" id="W9RRV3"/>
<name>W9RRV3_9ROSA</name>
<reference evidence="2" key="1">
    <citation type="submission" date="2013-01" db="EMBL/GenBank/DDBJ databases">
        <title>Draft Genome Sequence of a Mulberry Tree, Morus notabilis C.K. Schneid.</title>
        <authorList>
            <person name="He N."/>
            <person name="Zhao S."/>
        </authorList>
    </citation>
    <scope>NUCLEOTIDE SEQUENCE</scope>
</reference>
<dbReference type="Proteomes" id="UP000030645">
    <property type="component" value="Unassembled WGS sequence"/>
</dbReference>
<evidence type="ECO:0000313" key="1">
    <source>
        <dbReference type="EMBL" id="EXB66710.1"/>
    </source>
</evidence>